<dbReference type="Proteomes" id="UP000692954">
    <property type="component" value="Unassembled WGS sequence"/>
</dbReference>
<evidence type="ECO:0000313" key="3">
    <source>
        <dbReference type="Proteomes" id="UP000692954"/>
    </source>
</evidence>
<protein>
    <submittedName>
        <fullName evidence="2">Uncharacterized protein</fullName>
    </submittedName>
</protein>
<proteinExistence type="predicted"/>
<feature type="coiled-coil region" evidence="1">
    <location>
        <begin position="73"/>
        <end position="101"/>
    </location>
</feature>
<keyword evidence="3" id="KW-1185">Reference proteome</keyword>
<name>A0A8S1QRC7_9CILI</name>
<gene>
    <name evidence="2" type="ORF">PSON_ATCC_30995.1.T1130032</name>
</gene>
<reference evidence="2" key="1">
    <citation type="submission" date="2021-01" db="EMBL/GenBank/DDBJ databases">
        <authorList>
            <consortium name="Genoscope - CEA"/>
            <person name="William W."/>
        </authorList>
    </citation>
    <scope>NUCLEOTIDE SEQUENCE</scope>
</reference>
<evidence type="ECO:0000256" key="1">
    <source>
        <dbReference type="SAM" id="Coils"/>
    </source>
</evidence>
<organism evidence="2 3">
    <name type="scientific">Paramecium sonneborni</name>
    <dbReference type="NCBI Taxonomy" id="65129"/>
    <lineage>
        <taxon>Eukaryota</taxon>
        <taxon>Sar</taxon>
        <taxon>Alveolata</taxon>
        <taxon>Ciliophora</taxon>
        <taxon>Intramacronucleata</taxon>
        <taxon>Oligohymenophorea</taxon>
        <taxon>Peniculida</taxon>
        <taxon>Parameciidae</taxon>
        <taxon>Paramecium</taxon>
    </lineage>
</organism>
<evidence type="ECO:0000313" key="2">
    <source>
        <dbReference type="EMBL" id="CAD8117147.1"/>
    </source>
</evidence>
<keyword evidence="1" id="KW-0175">Coiled coil</keyword>
<dbReference type="OrthoDB" id="284350at2759"/>
<comment type="caution">
    <text evidence="2">The sequence shown here is derived from an EMBL/GenBank/DDBJ whole genome shotgun (WGS) entry which is preliminary data.</text>
</comment>
<dbReference type="EMBL" id="CAJJDN010000113">
    <property type="protein sequence ID" value="CAD8117147.1"/>
    <property type="molecule type" value="Genomic_DNA"/>
</dbReference>
<accession>A0A8S1QRC7</accession>
<dbReference type="AlphaFoldDB" id="A0A8S1QRC7"/>
<sequence>MSDQSQTQYLNKSVKVICSDNRVIYGVLSCISSPFSIILQHSVATHPSPLDLDIEFHYTPQFPAKYFTNDESIREAYNNFNKATEENKQELQKKVDEAKAFNDLFMKDKYYVGSVVIPGEHIKNVILIQ</sequence>